<name>A0A382Q6K6_9ZZZZ</name>
<evidence type="ECO:0000256" key="1">
    <source>
        <dbReference type="SAM" id="Phobius"/>
    </source>
</evidence>
<dbReference type="AlphaFoldDB" id="A0A382Q6K6"/>
<dbReference type="EMBL" id="UINC01111702">
    <property type="protein sequence ID" value="SVC80102.1"/>
    <property type="molecule type" value="Genomic_DNA"/>
</dbReference>
<keyword evidence="1" id="KW-1133">Transmembrane helix</keyword>
<protein>
    <recommendedName>
        <fullName evidence="3">Sortilin N-terminal domain-containing protein</fullName>
    </recommendedName>
</protein>
<keyword evidence="1" id="KW-0472">Membrane</keyword>
<keyword evidence="1" id="KW-0812">Transmembrane</keyword>
<dbReference type="Gene3D" id="2.130.10.10">
    <property type="entry name" value="YVTN repeat-like/Quinoprotein amine dehydrogenase"/>
    <property type="match status" value="1"/>
</dbReference>
<evidence type="ECO:0000313" key="2">
    <source>
        <dbReference type="EMBL" id="SVC80102.1"/>
    </source>
</evidence>
<reference evidence="2" key="1">
    <citation type="submission" date="2018-05" db="EMBL/GenBank/DDBJ databases">
        <authorList>
            <person name="Lanie J.A."/>
            <person name="Ng W.-L."/>
            <person name="Kazmierczak K.M."/>
            <person name="Andrzejewski T.M."/>
            <person name="Davidsen T.M."/>
            <person name="Wayne K.J."/>
            <person name="Tettelin H."/>
            <person name="Glass J.I."/>
            <person name="Rusch D."/>
            <person name="Podicherti R."/>
            <person name="Tsui H.-C.T."/>
            <person name="Winkler M.E."/>
        </authorList>
    </citation>
    <scope>NUCLEOTIDE SEQUENCE</scope>
</reference>
<dbReference type="SUPFAM" id="SSF50939">
    <property type="entry name" value="Sialidases"/>
    <property type="match status" value="1"/>
</dbReference>
<accession>A0A382Q6K6</accession>
<feature type="transmembrane region" description="Helical" evidence="1">
    <location>
        <begin position="12"/>
        <end position="32"/>
    </location>
</feature>
<sequence length="239" mass="25717">MAQQAPNSLIIELRGILCIVLIVAVFFLSTIFKAPVNPGAPISQMVEIGDEGGSADRLAFELLRLESPLTNSIPEGIEKRALVYAKTLPGSKGIPALLERSNGSSSSLKWSLRGPYNVGGRTRALAIDVADSNRIIAGGVSGGIWLSSDEGMTWSKMTKTDQLHSITSIAQDTRDGKTNIWYATTGELSGNSAGARGAPFRGDGIYKSTDNGYNWKLLPSTSTSQPESFDNYLNYSWRI</sequence>
<feature type="non-terminal residue" evidence="2">
    <location>
        <position position="239"/>
    </location>
</feature>
<dbReference type="InterPro" id="IPR036278">
    <property type="entry name" value="Sialidase_sf"/>
</dbReference>
<proteinExistence type="predicted"/>
<evidence type="ECO:0008006" key="3">
    <source>
        <dbReference type="Google" id="ProtNLM"/>
    </source>
</evidence>
<gene>
    <name evidence="2" type="ORF">METZ01_LOCUS332956</name>
</gene>
<organism evidence="2">
    <name type="scientific">marine metagenome</name>
    <dbReference type="NCBI Taxonomy" id="408172"/>
    <lineage>
        <taxon>unclassified sequences</taxon>
        <taxon>metagenomes</taxon>
        <taxon>ecological metagenomes</taxon>
    </lineage>
</organism>
<dbReference type="InterPro" id="IPR015943">
    <property type="entry name" value="WD40/YVTN_repeat-like_dom_sf"/>
</dbReference>